<protein>
    <submittedName>
        <fullName evidence="2">Uncharacterized protein</fullName>
    </submittedName>
</protein>
<dbReference type="RefSeq" id="WP_141275474.1">
    <property type="nucleotide sequence ID" value="NZ_BJMM01000016.1"/>
</dbReference>
<evidence type="ECO:0000313" key="2">
    <source>
        <dbReference type="EMBL" id="GEB50830.1"/>
    </source>
</evidence>
<evidence type="ECO:0000313" key="3">
    <source>
        <dbReference type="Proteomes" id="UP000319210"/>
    </source>
</evidence>
<dbReference type="Proteomes" id="UP000319210">
    <property type="component" value="Unassembled WGS sequence"/>
</dbReference>
<accession>A0A4Y3R4H5</accession>
<sequence length="453" mass="48591">MTYGRRTVAAFATVLTALLTTVIGLAFHWPLPLWFFATSALGSLALLLVRATGSRPDPLAREFTPEPDLPIPPPEIRAHDVRDVALPSAWPDYDFRFSATVRWHPLAAPPHAPSVNPAGLAVQAVLERAAELTEDLEPHRFALAQYRLSGELGTMRPDPAGRLDVMAENVTLTLTDQDSARLDDLSTVRKEKDVWEHKRRHEQNLREYLSDDVLKTPGSAVVWWLAQNENEPKRAVDDIGMLAQLSSVAHDTDVPDRLKHLIPYPEPPTDPGEPPEPSAPGPFDPDPFDPDPSNGSGPTGAPPFAMPMNDGAASAEPPEEDAADLFRRWVARLKLDPDGPEAATLAQSLVHVAQRCGADAEAARYLLSRMGIHVPGGDTGPQPAEAGSTEAEDGARHRTAPSDAPNGSHPGHDDAPGPFVAPEPPPMPTRPPTVPPPGTPPAWNGAADGHGTA</sequence>
<organism evidence="2 3">
    <name type="scientific">Streptomyces cacaoi</name>
    <dbReference type="NCBI Taxonomy" id="1898"/>
    <lineage>
        <taxon>Bacteria</taxon>
        <taxon>Bacillati</taxon>
        <taxon>Actinomycetota</taxon>
        <taxon>Actinomycetes</taxon>
        <taxon>Kitasatosporales</taxon>
        <taxon>Streptomycetaceae</taxon>
        <taxon>Streptomyces</taxon>
    </lineage>
</organism>
<dbReference type="EMBL" id="BJMM01000016">
    <property type="protein sequence ID" value="GEB50830.1"/>
    <property type="molecule type" value="Genomic_DNA"/>
</dbReference>
<feature type="region of interest" description="Disordered" evidence="1">
    <location>
        <begin position="258"/>
        <end position="320"/>
    </location>
</feature>
<feature type="region of interest" description="Disordered" evidence="1">
    <location>
        <begin position="374"/>
        <end position="453"/>
    </location>
</feature>
<keyword evidence="3" id="KW-1185">Reference proteome</keyword>
<dbReference type="AlphaFoldDB" id="A0A4Y3R4H5"/>
<evidence type="ECO:0000256" key="1">
    <source>
        <dbReference type="SAM" id="MobiDB-lite"/>
    </source>
</evidence>
<feature type="compositionally biased region" description="Pro residues" evidence="1">
    <location>
        <begin position="419"/>
        <end position="440"/>
    </location>
</feature>
<dbReference type="OrthoDB" id="3422149at2"/>
<name>A0A4Y3R4H5_STRCI</name>
<gene>
    <name evidence="2" type="ORF">SCA03_33810</name>
</gene>
<proteinExistence type="predicted"/>
<reference evidence="2 3" key="1">
    <citation type="submission" date="2019-06" db="EMBL/GenBank/DDBJ databases">
        <title>Whole genome shotgun sequence of Streptomyces cacaoi subsp. cacaoi NBRC 12748.</title>
        <authorList>
            <person name="Hosoyama A."/>
            <person name="Uohara A."/>
            <person name="Ohji S."/>
            <person name="Ichikawa N."/>
        </authorList>
    </citation>
    <scope>NUCLEOTIDE SEQUENCE [LARGE SCALE GENOMIC DNA]</scope>
    <source>
        <strain evidence="2 3">NBRC 12748</strain>
    </source>
</reference>
<comment type="caution">
    <text evidence="2">The sequence shown here is derived from an EMBL/GenBank/DDBJ whole genome shotgun (WGS) entry which is preliminary data.</text>
</comment>
<feature type="compositionally biased region" description="Pro residues" evidence="1">
    <location>
        <begin position="264"/>
        <end position="285"/>
    </location>
</feature>